<reference evidence="20 21" key="2">
    <citation type="journal article" date="2008" name="Science">
        <title>Environmental genomics reveals a single-species ecosystem deep within Earth.</title>
        <authorList>
            <person name="Chivian D."/>
            <person name="Brodie E.L."/>
            <person name="Alm E.J."/>
            <person name="Culley D.E."/>
            <person name="Dehal P.S."/>
            <person name="Desantis T.Z."/>
            <person name="Gihring T.M."/>
            <person name="Lapidus A."/>
            <person name="Lin L.H."/>
            <person name="Lowry S.R."/>
            <person name="Moser D.P."/>
            <person name="Richardson P.M."/>
            <person name="Southam G."/>
            <person name="Wanger G."/>
            <person name="Pratt L.M."/>
            <person name="Andersen G.L."/>
            <person name="Hazen T.C."/>
            <person name="Brockman F.J."/>
            <person name="Arkin A.P."/>
            <person name="Onstott T.C."/>
        </authorList>
    </citation>
    <scope>NUCLEOTIDE SEQUENCE [LARGE SCALE GENOMIC DNA]</scope>
    <source>
        <strain evidence="20 21">MP104C</strain>
    </source>
</reference>
<dbReference type="SUPFAM" id="SSF52540">
    <property type="entry name" value="P-loop containing nucleoside triphosphate hydrolases"/>
    <property type="match status" value="1"/>
</dbReference>
<comment type="similarity">
    <text evidence="7">Belongs to the CobU/CobP family.</text>
</comment>
<keyword evidence="10" id="KW-0169">Cobalamin biosynthesis</keyword>
<dbReference type="GO" id="GO:0043752">
    <property type="term" value="F:adenosylcobinamide kinase activity"/>
    <property type="evidence" value="ECO:0007669"/>
    <property type="project" value="UniProtKB-EC"/>
</dbReference>
<dbReference type="PIRSF" id="PIRSF006135">
    <property type="entry name" value="CobU"/>
    <property type="match status" value="1"/>
</dbReference>
<evidence type="ECO:0000256" key="18">
    <source>
        <dbReference type="PIRSR" id="PIRSR006135-1"/>
    </source>
</evidence>
<comment type="pathway">
    <text evidence="5">Cofactor biosynthesis; adenosylcobalamin biosynthesis; adenosylcobalamin from cob(II)yrinate a,c-diamide: step 6/7.</text>
</comment>
<evidence type="ECO:0000313" key="20">
    <source>
        <dbReference type="EMBL" id="ACA59823.1"/>
    </source>
</evidence>
<evidence type="ECO:0000256" key="16">
    <source>
        <dbReference type="ARBA" id="ARBA00029570"/>
    </source>
</evidence>
<accession>B1I4H0</accession>
<evidence type="ECO:0000313" key="21">
    <source>
        <dbReference type="Proteomes" id="UP000008544"/>
    </source>
</evidence>
<keyword evidence="13" id="KW-0418">Kinase</keyword>
<dbReference type="PANTHER" id="PTHR34848">
    <property type="match status" value="1"/>
</dbReference>
<dbReference type="AlphaFoldDB" id="B1I4H0"/>
<evidence type="ECO:0000256" key="14">
    <source>
        <dbReference type="ARBA" id="ARBA00022840"/>
    </source>
</evidence>
<dbReference type="EMBL" id="CP000860">
    <property type="protein sequence ID" value="ACA59823.1"/>
    <property type="molecule type" value="Genomic_DNA"/>
</dbReference>
<dbReference type="OrthoDB" id="9799422at2"/>
<keyword evidence="15 19" id="KW-0342">GTP-binding</keyword>
<dbReference type="Pfam" id="PF02283">
    <property type="entry name" value="CobU"/>
    <property type="match status" value="1"/>
</dbReference>
<keyword evidence="14" id="KW-0067">ATP-binding</keyword>
<protein>
    <recommendedName>
        <fullName evidence="16">Adenosylcobinamide kinase</fullName>
        <ecNumber evidence="8">2.7.1.156</ecNumber>
        <ecNumber evidence="9">2.7.7.62</ecNumber>
    </recommendedName>
    <alternativeName>
        <fullName evidence="17">Adenosylcobinamide-phosphate guanylyltransferase</fullName>
    </alternativeName>
</protein>
<feature type="binding site" evidence="19">
    <location>
        <begin position="52"/>
        <end position="55"/>
    </location>
    <ligand>
        <name>GTP</name>
        <dbReference type="ChEBI" id="CHEBI:37565"/>
    </ligand>
</feature>
<evidence type="ECO:0000256" key="1">
    <source>
        <dbReference type="ARBA" id="ARBA00000312"/>
    </source>
</evidence>
<comment type="function">
    <text evidence="4">Catalyzes ATP-dependent phosphorylation of adenosylcobinamide and addition of GMP to adenosylcobinamide phosphate.</text>
</comment>
<dbReference type="KEGG" id="dau:Daud_1312"/>
<evidence type="ECO:0000256" key="3">
    <source>
        <dbReference type="ARBA" id="ARBA00001522"/>
    </source>
</evidence>
<dbReference type="InterPro" id="IPR003203">
    <property type="entry name" value="CobU/CobP"/>
</dbReference>
<keyword evidence="21" id="KW-1185">Reference proteome</keyword>
<dbReference type="Proteomes" id="UP000008544">
    <property type="component" value="Chromosome"/>
</dbReference>
<evidence type="ECO:0000256" key="12">
    <source>
        <dbReference type="ARBA" id="ARBA00022741"/>
    </source>
</evidence>
<dbReference type="HOGENOM" id="CLU_094161_0_2_9"/>
<dbReference type="PANTHER" id="PTHR34848:SF1">
    <property type="entry name" value="BIFUNCTIONAL ADENOSYLCOBALAMIN BIOSYNTHESIS PROTEIN COBU"/>
    <property type="match status" value="1"/>
</dbReference>
<feature type="binding site" evidence="19">
    <location>
        <begin position="35"/>
        <end position="37"/>
    </location>
    <ligand>
        <name>GTP</name>
        <dbReference type="ChEBI" id="CHEBI:37565"/>
    </ligand>
</feature>
<evidence type="ECO:0000256" key="5">
    <source>
        <dbReference type="ARBA" id="ARBA00004692"/>
    </source>
</evidence>
<evidence type="ECO:0000256" key="8">
    <source>
        <dbReference type="ARBA" id="ARBA00012016"/>
    </source>
</evidence>
<comment type="catalytic activity">
    <reaction evidence="3">
        <text>adenosylcob(III)inamide + GTP = adenosylcob(III)inamide phosphate + GDP + H(+)</text>
        <dbReference type="Rhea" id="RHEA:15765"/>
        <dbReference type="ChEBI" id="CHEBI:2480"/>
        <dbReference type="ChEBI" id="CHEBI:15378"/>
        <dbReference type="ChEBI" id="CHEBI:37565"/>
        <dbReference type="ChEBI" id="CHEBI:58189"/>
        <dbReference type="ChEBI" id="CHEBI:58502"/>
        <dbReference type="EC" id="2.7.1.156"/>
    </reaction>
</comment>
<organism evidence="20 21">
    <name type="scientific">Desulforudis audaxviator (strain MP104C)</name>
    <dbReference type="NCBI Taxonomy" id="477974"/>
    <lineage>
        <taxon>Bacteria</taxon>
        <taxon>Bacillati</taxon>
        <taxon>Bacillota</taxon>
        <taxon>Clostridia</taxon>
        <taxon>Thermoanaerobacterales</taxon>
        <taxon>Candidatus Desulforudaceae</taxon>
        <taxon>Candidatus Desulforudis</taxon>
    </lineage>
</organism>
<dbReference type="GO" id="GO:0008820">
    <property type="term" value="F:cobinamide phosphate guanylyltransferase activity"/>
    <property type="evidence" value="ECO:0007669"/>
    <property type="project" value="UniProtKB-EC"/>
</dbReference>
<dbReference type="Gene3D" id="3.40.50.300">
    <property type="entry name" value="P-loop containing nucleotide triphosphate hydrolases"/>
    <property type="match status" value="1"/>
</dbReference>
<evidence type="ECO:0000256" key="19">
    <source>
        <dbReference type="PIRSR" id="PIRSR006135-2"/>
    </source>
</evidence>
<feature type="binding site" evidence="19">
    <location>
        <position position="63"/>
    </location>
    <ligand>
        <name>GTP</name>
        <dbReference type="ChEBI" id="CHEBI:37565"/>
    </ligand>
</feature>
<gene>
    <name evidence="20" type="ordered locus">Daud_1312</name>
</gene>
<name>B1I4H0_DESAP</name>
<keyword evidence="12 19" id="KW-0547">Nucleotide-binding</keyword>
<dbReference type="NCBIfam" id="NF004469">
    <property type="entry name" value="PRK05800.1"/>
    <property type="match status" value="1"/>
</dbReference>
<dbReference type="EC" id="2.7.1.156" evidence="8"/>
<evidence type="ECO:0000256" key="6">
    <source>
        <dbReference type="ARBA" id="ARBA00005159"/>
    </source>
</evidence>
<feature type="binding site" evidence="19">
    <location>
        <begin position="10"/>
        <end position="17"/>
    </location>
    <ligand>
        <name>GTP</name>
        <dbReference type="ChEBI" id="CHEBI:37565"/>
    </ligand>
</feature>
<dbReference type="STRING" id="477974.Daud_1312"/>
<proteinExistence type="inferred from homology"/>
<evidence type="ECO:0000256" key="2">
    <source>
        <dbReference type="ARBA" id="ARBA00000711"/>
    </source>
</evidence>
<dbReference type="GO" id="GO:0009236">
    <property type="term" value="P:cobalamin biosynthetic process"/>
    <property type="evidence" value="ECO:0007669"/>
    <property type="project" value="UniProtKB-UniPathway"/>
</dbReference>
<sequence length="200" mass="21588">MRHRIVLVLGGAKSGKSRFAVDIALRKSGRVLFVATAEPGDPEMRARIEAHRRERPADWCLLEAPLRVGQSLAGHLDGVRTVIVDCLSMLVANIILSGQAVTFSGLEPDAGLEAVRREIEEIVRILSNYRVCCVVVSNEVGMGIVPDNALARRYRDALGLANQLLAREAEEVFLMVAGVPLQIKTGGKFPVLPGSVSEPG</sequence>
<feature type="active site" description="GMP-histidine intermediate" evidence="18">
    <location>
        <position position="51"/>
    </location>
</feature>
<dbReference type="GO" id="GO:0005525">
    <property type="term" value="F:GTP binding"/>
    <property type="evidence" value="ECO:0007669"/>
    <property type="project" value="UniProtKB-KW"/>
</dbReference>
<dbReference type="eggNOG" id="COG2087">
    <property type="taxonomic scope" value="Bacteria"/>
</dbReference>
<dbReference type="CDD" id="cd00544">
    <property type="entry name" value="CobU"/>
    <property type="match status" value="1"/>
</dbReference>
<evidence type="ECO:0000256" key="9">
    <source>
        <dbReference type="ARBA" id="ARBA00012523"/>
    </source>
</evidence>
<feature type="binding site" evidence="19">
    <location>
        <position position="85"/>
    </location>
    <ligand>
        <name>GTP</name>
        <dbReference type="ChEBI" id="CHEBI:37565"/>
    </ligand>
</feature>
<evidence type="ECO:0000256" key="11">
    <source>
        <dbReference type="ARBA" id="ARBA00022679"/>
    </source>
</evidence>
<evidence type="ECO:0000256" key="10">
    <source>
        <dbReference type="ARBA" id="ARBA00022573"/>
    </source>
</evidence>
<dbReference type="EC" id="2.7.7.62" evidence="9"/>
<comment type="catalytic activity">
    <reaction evidence="1">
        <text>adenosylcob(III)inamide + ATP = adenosylcob(III)inamide phosphate + ADP + H(+)</text>
        <dbReference type="Rhea" id="RHEA:15769"/>
        <dbReference type="ChEBI" id="CHEBI:2480"/>
        <dbReference type="ChEBI" id="CHEBI:15378"/>
        <dbReference type="ChEBI" id="CHEBI:30616"/>
        <dbReference type="ChEBI" id="CHEBI:58502"/>
        <dbReference type="ChEBI" id="CHEBI:456216"/>
        <dbReference type="EC" id="2.7.1.156"/>
    </reaction>
</comment>
<evidence type="ECO:0000256" key="17">
    <source>
        <dbReference type="ARBA" id="ARBA00030571"/>
    </source>
</evidence>
<comment type="catalytic activity">
    <reaction evidence="2">
        <text>adenosylcob(III)inamide phosphate + GTP + H(+) = adenosylcob(III)inamide-GDP + diphosphate</text>
        <dbReference type="Rhea" id="RHEA:22712"/>
        <dbReference type="ChEBI" id="CHEBI:15378"/>
        <dbReference type="ChEBI" id="CHEBI:33019"/>
        <dbReference type="ChEBI" id="CHEBI:37565"/>
        <dbReference type="ChEBI" id="CHEBI:58502"/>
        <dbReference type="ChEBI" id="CHEBI:60487"/>
        <dbReference type="EC" id="2.7.7.62"/>
    </reaction>
</comment>
<evidence type="ECO:0000256" key="13">
    <source>
        <dbReference type="ARBA" id="ARBA00022777"/>
    </source>
</evidence>
<dbReference type="GO" id="GO:0005524">
    <property type="term" value="F:ATP binding"/>
    <property type="evidence" value="ECO:0007669"/>
    <property type="project" value="UniProtKB-KW"/>
</dbReference>
<reference evidence="21" key="1">
    <citation type="submission" date="2007-10" db="EMBL/GenBank/DDBJ databases">
        <title>Complete sequence of chromosome of Desulforudis audaxviator MP104C.</title>
        <authorList>
            <person name="Copeland A."/>
            <person name="Lucas S."/>
            <person name="Lapidus A."/>
            <person name="Barry K."/>
            <person name="Glavina del Rio T."/>
            <person name="Dalin E."/>
            <person name="Tice H."/>
            <person name="Bruce D."/>
            <person name="Pitluck S."/>
            <person name="Lowry S.R."/>
            <person name="Larimer F."/>
            <person name="Land M.L."/>
            <person name="Hauser L."/>
            <person name="Kyrpides N."/>
            <person name="Ivanova N.N."/>
            <person name="Richardson P."/>
        </authorList>
    </citation>
    <scope>NUCLEOTIDE SEQUENCE [LARGE SCALE GENOMIC DNA]</scope>
    <source>
        <strain evidence="21">MP104C</strain>
    </source>
</reference>
<keyword evidence="11" id="KW-0808">Transferase</keyword>
<dbReference type="UniPathway" id="UPA00148">
    <property type="reaction ID" value="UER00236"/>
</dbReference>
<dbReference type="InterPro" id="IPR027417">
    <property type="entry name" value="P-loop_NTPase"/>
</dbReference>
<evidence type="ECO:0000256" key="7">
    <source>
        <dbReference type="ARBA" id="ARBA00007490"/>
    </source>
</evidence>
<evidence type="ECO:0000256" key="4">
    <source>
        <dbReference type="ARBA" id="ARBA00003889"/>
    </source>
</evidence>
<evidence type="ECO:0000256" key="15">
    <source>
        <dbReference type="ARBA" id="ARBA00023134"/>
    </source>
</evidence>
<comment type="pathway">
    <text evidence="6">Cofactor biosynthesis; adenosylcobalamin biosynthesis; adenosylcobalamin from cob(II)yrinate a,c-diamide: step 5/7.</text>
</comment>